<reference evidence="1 2" key="1">
    <citation type="submission" date="2016-07" db="EMBL/GenBank/DDBJ databases">
        <title>Enhancement of antibiotic productionsby engineered nitrateutilization in actinobacteria.</title>
        <authorList>
            <person name="Meng S.C."/>
        </authorList>
    </citation>
    <scope>NUCLEOTIDE SEQUENCE [LARGE SCALE GENOMIC DNA]</scope>
    <source>
        <strain evidence="1 2">NRRL 2936</strain>
    </source>
</reference>
<proteinExistence type="predicted"/>
<evidence type="ECO:0000313" key="1">
    <source>
        <dbReference type="EMBL" id="ANS67459.1"/>
    </source>
</evidence>
<gene>
    <name evidence="1" type="ORF">SLINC_5235</name>
</gene>
<keyword evidence="2" id="KW-1185">Reference proteome</keyword>
<sequence>MVDVGPLEARLLDTDPVGDDACVVDLEDLVVMKVRALGDRGLPRDVIDVHAACRHYSVIELEQLGLRDEAEFDLAELRERLESVVWVSDEEFAAYGLGQEEIVELRRWALDWESDLGLRLAEEYDDPEDDDTE</sequence>
<organism evidence="1 2">
    <name type="scientific">Streptomyces lincolnensis</name>
    <dbReference type="NCBI Taxonomy" id="1915"/>
    <lineage>
        <taxon>Bacteria</taxon>
        <taxon>Bacillati</taxon>
        <taxon>Actinomycetota</taxon>
        <taxon>Actinomycetes</taxon>
        <taxon>Kitasatosporales</taxon>
        <taxon>Streptomycetaceae</taxon>
        <taxon>Streptomyces</taxon>
    </lineage>
</organism>
<dbReference type="Proteomes" id="UP000092598">
    <property type="component" value="Chromosome"/>
</dbReference>
<dbReference type="InterPro" id="IPR014942">
    <property type="entry name" value="AbiEii"/>
</dbReference>
<evidence type="ECO:0000313" key="2">
    <source>
        <dbReference type="Proteomes" id="UP000092598"/>
    </source>
</evidence>
<dbReference type="STRING" id="1915.SLINC_5235"/>
<dbReference type="AlphaFoldDB" id="A0A1B1MFS0"/>
<name>A0A1B1MFS0_STRLN</name>
<dbReference type="Pfam" id="PF08843">
    <property type="entry name" value="AbiEii"/>
    <property type="match status" value="1"/>
</dbReference>
<dbReference type="PATRIC" id="fig|1915.4.peg.5803"/>
<dbReference type="KEGG" id="sls:SLINC_5235"/>
<protein>
    <submittedName>
        <fullName evidence="1">Uncharacterized protein</fullName>
    </submittedName>
</protein>
<dbReference type="EMBL" id="CP016438">
    <property type="protein sequence ID" value="ANS67459.1"/>
    <property type="molecule type" value="Genomic_DNA"/>
</dbReference>
<accession>A0A1B1MFS0</accession>